<dbReference type="InterPro" id="IPR024567">
    <property type="entry name" value="RNase_HII/HIII_dom"/>
</dbReference>
<dbReference type="InterPro" id="IPR012337">
    <property type="entry name" value="RNaseH-like_sf"/>
</dbReference>
<dbReference type="InterPro" id="IPR036397">
    <property type="entry name" value="RNaseH_sf"/>
</dbReference>
<keyword evidence="4 8" id="KW-0540">Nuclease</keyword>
<evidence type="ECO:0000256" key="5">
    <source>
        <dbReference type="ARBA" id="ARBA00022723"/>
    </source>
</evidence>
<feature type="region of interest" description="Disordered" evidence="10">
    <location>
        <begin position="1"/>
        <end position="33"/>
    </location>
</feature>
<comment type="cofactor">
    <cofactor evidence="8">
        <name>Mn(2+)</name>
        <dbReference type="ChEBI" id="CHEBI:29035"/>
    </cofactor>
    <cofactor evidence="8">
        <name>Mg(2+)</name>
        <dbReference type="ChEBI" id="CHEBI:18420"/>
    </cofactor>
    <text evidence="8">Manganese or magnesium. Binds 1 divalent metal ion per monomer in the absence of substrate. May bind a second metal ion after substrate binding.</text>
</comment>
<dbReference type="EMBL" id="OZ037952">
    <property type="protein sequence ID" value="CAL1716237.1"/>
    <property type="molecule type" value="Genomic_DNA"/>
</dbReference>
<dbReference type="Gene3D" id="1.10.10.460">
    <property type="entry name" value="Ribonuclease hii. Domain 2"/>
    <property type="match status" value="1"/>
</dbReference>
<dbReference type="EC" id="3.1.26.4" evidence="9"/>
<organism evidence="12 13">
    <name type="scientific">Somion occarium</name>
    <dbReference type="NCBI Taxonomy" id="3059160"/>
    <lineage>
        <taxon>Eukaryota</taxon>
        <taxon>Fungi</taxon>
        <taxon>Dikarya</taxon>
        <taxon>Basidiomycota</taxon>
        <taxon>Agaricomycotina</taxon>
        <taxon>Agaricomycetes</taxon>
        <taxon>Polyporales</taxon>
        <taxon>Cerrenaceae</taxon>
        <taxon>Somion</taxon>
    </lineage>
</organism>
<dbReference type="InterPro" id="IPR023160">
    <property type="entry name" value="RNase_HII_hlx-loop-hlx_cap_dom"/>
</dbReference>
<dbReference type="InterPro" id="IPR001352">
    <property type="entry name" value="RNase_HII/HIII"/>
</dbReference>
<sequence length="330" mass="36016">MERQDSQAVCRHTDQRMSSKSSETTEESVPSIPDPTCPLVASYTYHSPTPSTSGPYILGVDEAGRGPVLGPMVYGVAYCPAAYREDLENLGFADSKTLNSSTRSSLLRTLCSDPANLAWSVRILCPQAISSGMLRKPPTNLNRQAEEATVLLIREVIQSGIQLSEVYVDALGPIKTYQAYLSSQFPGINFTVEAKADSKHKIVGAASVAAKVTRDAWVEGWIFEETHSNGESGRAVPVQTWGDELGSGYPSDPKTQAWIRNSLDPTFGFPSLVRFSWTTIKVALEKSGHDVEWIDDGQKSLVKAFETSSGRDKHRCIVARDLGIKNIGML</sequence>
<feature type="domain" description="RNase H type-2" evidence="11">
    <location>
        <begin position="55"/>
        <end position="289"/>
    </location>
</feature>
<dbReference type="CDD" id="cd07181">
    <property type="entry name" value="RNase_HII_eukaryota_like"/>
    <property type="match status" value="1"/>
</dbReference>
<evidence type="ECO:0000256" key="1">
    <source>
        <dbReference type="ARBA" id="ARBA00000077"/>
    </source>
</evidence>
<name>A0ABP1E899_9APHY</name>
<evidence type="ECO:0000256" key="10">
    <source>
        <dbReference type="SAM" id="MobiDB-lite"/>
    </source>
</evidence>
<evidence type="ECO:0000256" key="6">
    <source>
        <dbReference type="ARBA" id="ARBA00022759"/>
    </source>
</evidence>
<evidence type="ECO:0000313" key="13">
    <source>
        <dbReference type="Proteomes" id="UP001497453"/>
    </source>
</evidence>
<reference evidence="13" key="1">
    <citation type="submission" date="2024-04" db="EMBL/GenBank/DDBJ databases">
        <authorList>
            <person name="Shaw F."/>
            <person name="Minotto A."/>
        </authorList>
    </citation>
    <scope>NUCLEOTIDE SEQUENCE [LARGE SCALE GENOMIC DNA]</scope>
</reference>
<keyword evidence="7 8" id="KW-0378">Hydrolase</keyword>
<comment type="similarity">
    <text evidence="3">Belongs to the RNase HII family. Eukaryotic subfamily.</text>
</comment>
<evidence type="ECO:0000256" key="2">
    <source>
        <dbReference type="ARBA" id="ARBA00001946"/>
    </source>
</evidence>
<dbReference type="SUPFAM" id="SSF53098">
    <property type="entry name" value="Ribonuclease H-like"/>
    <property type="match status" value="1"/>
</dbReference>
<dbReference type="Gene3D" id="3.30.420.10">
    <property type="entry name" value="Ribonuclease H-like superfamily/Ribonuclease H"/>
    <property type="match status" value="1"/>
</dbReference>
<dbReference type="Pfam" id="PF01351">
    <property type="entry name" value="RNase_HII"/>
    <property type="match status" value="1"/>
</dbReference>
<protein>
    <recommendedName>
        <fullName evidence="9">Ribonuclease</fullName>
        <ecNumber evidence="9">3.1.26.4</ecNumber>
    </recommendedName>
</protein>
<comment type="catalytic activity">
    <reaction evidence="1 8 9">
        <text>Endonucleolytic cleavage to 5'-phosphomonoester.</text>
        <dbReference type="EC" id="3.1.26.4"/>
    </reaction>
</comment>
<keyword evidence="6 8" id="KW-0255">Endonuclease</keyword>
<dbReference type="NCBIfam" id="TIGR00729">
    <property type="entry name" value="ribonuclease HII"/>
    <property type="match status" value="1"/>
</dbReference>
<dbReference type="InterPro" id="IPR004649">
    <property type="entry name" value="RNase_H2_suA"/>
</dbReference>
<gene>
    <name evidence="12" type="ORF">GFSPODELE1_LOCUS10660</name>
</gene>
<accession>A0ABP1E899</accession>
<feature type="binding site" evidence="8">
    <location>
        <position position="169"/>
    </location>
    <ligand>
        <name>a divalent metal cation</name>
        <dbReference type="ChEBI" id="CHEBI:60240"/>
    </ligand>
</feature>
<evidence type="ECO:0000259" key="11">
    <source>
        <dbReference type="PROSITE" id="PS51975"/>
    </source>
</evidence>
<comment type="cofactor">
    <cofactor evidence="2">
        <name>Mg(2+)</name>
        <dbReference type="ChEBI" id="CHEBI:18420"/>
    </cofactor>
</comment>
<evidence type="ECO:0000256" key="4">
    <source>
        <dbReference type="ARBA" id="ARBA00022722"/>
    </source>
</evidence>
<evidence type="ECO:0000313" key="12">
    <source>
        <dbReference type="EMBL" id="CAL1716237.1"/>
    </source>
</evidence>
<feature type="binding site" evidence="8">
    <location>
        <position position="62"/>
    </location>
    <ligand>
        <name>a divalent metal cation</name>
        <dbReference type="ChEBI" id="CHEBI:60240"/>
    </ligand>
</feature>
<dbReference type="PROSITE" id="PS51975">
    <property type="entry name" value="RNASE_H_2"/>
    <property type="match status" value="1"/>
</dbReference>
<feature type="binding site" evidence="8">
    <location>
        <position position="61"/>
    </location>
    <ligand>
        <name>a divalent metal cation</name>
        <dbReference type="ChEBI" id="CHEBI:60240"/>
    </ligand>
</feature>
<dbReference type="PANTHER" id="PTHR10954">
    <property type="entry name" value="RIBONUCLEASE H2 SUBUNIT A"/>
    <property type="match status" value="1"/>
</dbReference>
<dbReference type="PANTHER" id="PTHR10954:SF7">
    <property type="entry name" value="RIBONUCLEASE H2 SUBUNIT A"/>
    <property type="match status" value="1"/>
</dbReference>
<dbReference type="Proteomes" id="UP001497453">
    <property type="component" value="Chromosome 9"/>
</dbReference>
<keyword evidence="5 8" id="KW-0479">Metal-binding</keyword>
<feature type="compositionally biased region" description="Basic and acidic residues" evidence="10">
    <location>
        <begin position="1"/>
        <end position="17"/>
    </location>
</feature>
<keyword evidence="13" id="KW-1185">Reference proteome</keyword>
<evidence type="ECO:0000256" key="3">
    <source>
        <dbReference type="ARBA" id="ARBA00007058"/>
    </source>
</evidence>
<evidence type="ECO:0000256" key="9">
    <source>
        <dbReference type="RuleBase" id="RU003515"/>
    </source>
</evidence>
<proteinExistence type="inferred from homology"/>
<evidence type="ECO:0000256" key="7">
    <source>
        <dbReference type="ARBA" id="ARBA00022801"/>
    </source>
</evidence>
<evidence type="ECO:0000256" key="8">
    <source>
        <dbReference type="PROSITE-ProRule" id="PRU01319"/>
    </source>
</evidence>
<comment type="function">
    <text evidence="9">Endonuclease that specifically degrades the RNA of RNA-DNA hybrids.</text>
</comment>